<comment type="caution">
    <text evidence="9">The sequence shown here is derived from an EMBL/GenBank/DDBJ whole genome shotgun (WGS) entry which is preliminary data.</text>
</comment>
<dbReference type="CDD" id="cd16320">
    <property type="entry name" value="MraZ_N"/>
    <property type="match status" value="1"/>
</dbReference>
<dbReference type="PROSITE" id="PS51740">
    <property type="entry name" value="SPOVT_ABRB"/>
    <property type="match status" value="2"/>
</dbReference>
<organism evidence="9 10">
    <name type="scientific">Hymenobacter glaciei</name>
    <dbReference type="NCBI Taxonomy" id="877209"/>
    <lineage>
        <taxon>Bacteria</taxon>
        <taxon>Pseudomonadati</taxon>
        <taxon>Bacteroidota</taxon>
        <taxon>Cytophagia</taxon>
        <taxon>Cytophagales</taxon>
        <taxon>Hymenobacteraceae</taxon>
        <taxon>Hymenobacter</taxon>
    </lineage>
</organism>
<dbReference type="InterPro" id="IPR038619">
    <property type="entry name" value="MraZ_sf"/>
</dbReference>
<dbReference type="CDD" id="cd16321">
    <property type="entry name" value="MraZ_C"/>
    <property type="match status" value="1"/>
</dbReference>
<evidence type="ECO:0000259" key="8">
    <source>
        <dbReference type="PROSITE" id="PS51740"/>
    </source>
</evidence>
<evidence type="ECO:0000256" key="1">
    <source>
        <dbReference type="ARBA" id="ARBA00013860"/>
    </source>
</evidence>
<keyword evidence="4 7" id="KW-0805">Transcription regulation</keyword>
<comment type="similarity">
    <text evidence="7">Belongs to the MraZ family.</text>
</comment>
<comment type="subcellular location">
    <subcellularLocation>
        <location evidence="7">Cytoplasm</location>
        <location evidence="7">Nucleoid</location>
    </subcellularLocation>
</comment>
<dbReference type="InterPro" id="IPR035642">
    <property type="entry name" value="MraZ_N"/>
</dbReference>
<sequence>MGLAYICQCHRFLTQRFVPMNLLSGEYECKLDPKGRLVLPAKVKGNLPEQSGNQLVLVRGFEPCLVLYPRAAWRVIHEKVMALDEFNEEYRQFQRNFFRGMTEVELDSINRFMLPRSMLRYAGIEKEAIIVGLGNRCEIWDPARYDEFLIKDQQSFSKLAQKFLSSEIPPLAGLAA</sequence>
<evidence type="ECO:0000256" key="6">
    <source>
        <dbReference type="ARBA" id="ARBA00023163"/>
    </source>
</evidence>
<keyword evidence="6 7" id="KW-0804">Transcription</keyword>
<evidence type="ECO:0000313" key="9">
    <source>
        <dbReference type="EMBL" id="GAA4020728.1"/>
    </source>
</evidence>
<comment type="subunit">
    <text evidence="7">Forms oligomers.</text>
</comment>
<dbReference type="HAMAP" id="MF_01008">
    <property type="entry name" value="MraZ"/>
    <property type="match status" value="1"/>
</dbReference>
<evidence type="ECO:0000256" key="4">
    <source>
        <dbReference type="ARBA" id="ARBA00023015"/>
    </source>
</evidence>
<dbReference type="InterPro" id="IPR037914">
    <property type="entry name" value="SpoVT-AbrB_sf"/>
</dbReference>
<dbReference type="PANTHER" id="PTHR34701">
    <property type="entry name" value="TRANSCRIPTIONAL REGULATOR MRAZ"/>
    <property type="match status" value="1"/>
</dbReference>
<reference evidence="10" key="1">
    <citation type="journal article" date="2019" name="Int. J. Syst. Evol. Microbiol.">
        <title>The Global Catalogue of Microorganisms (GCM) 10K type strain sequencing project: providing services to taxonomists for standard genome sequencing and annotation.</title>
        <authorList>
            <consortium name="The Broad Institute Genomics Platform"/>
            <consortium name="The Broad Institute Genome Sequencing Center for Infectious Disease"/>
            <person name="Wu L."/>
            <person name="Ma J."/>
        </authorList>
    </citation>
    <scope>NUCLEOTIDE SEQUENCE [LARGE SCALE GENOMIC DNA]</scope>
    <source>
        <strain evidence="10">JCM 17225</strain>
    </source>
</reference>
<dbReference type="InterPro" id="IPR020603">
    <property type="entry name" value="MraZ_dom"/>
</dbReference>
<protein>
    <recommendedName>
        <fullName evidence="1 7">Transcriptional regulator MraZ</fullName>
    </recommendedName>
</protein>
<proteinExistence type="inferred from homology"/>
<keyword evidence="2 7" id="KW-0963">Cytoplasm</keyword>
<feature type="domain" description="SpoVT-AbrB" evidence="8">
    <location>
        <begin position="101"/>
        <end position="144"/>
    </location>
</feature>
<feature type="domain" description="SpoVT-AbrB" evidence="8">
    <location>
        <begin position="26"/>
        <end position="72"/>
    </location>
</feature>
<dbReference type="EMBL" id="BAABDK010000001">
    <property type="protein sequence ID" value="GAA4020728.1"/>
    <property type="molecule type" value="Genomic_DNA"/>
</dbReference>
<keyword evidence="10" id="KW-1185">Reference proteome</keyword>
<dbReference type="Proteomes" id="UP001501469">
    <property type="component" value="Unassembled WGS sequence"/>
</dbReference>
<evidence type="ECO:0000313" key="10">
    <source>
        <dbReference type="Proteomes" id="UP001501469"/>
    </source>
</evidence>
<dbReference type="Gene3D" id="3.40.1550.20">
    <property type="entry name" value="Transcriptional regulator MraZ domain"/>
    <property type="match status" value="1"/>
</dbReference>
<dbReference type="InterPro" id="IPR035644">
    <property type="entry name" value="MraZ_C"/>
</dbReference>
<dbReference type="InterPro" id="IPR007159">
    <property type="entry name" value="SpoVT-AbrB_dom"/>
</dbReference>
<keyword evidence="3" id="KW-0677">Repeat</keyword>
<dbReference type="InterPro" id="IPR003444">
    <property type="entry name" value="MraZ"/>
</dbReference>
<dbReference type="SUPFAM" id="SSF89447">
    <property type="entry name" value="AbrB/MazE/MraZ-like"/>
    <property type="match status" value="1"/>
</dbReference>
<dbReference type="Pfam" id="PF02381">
    <property type="entry name" value="MraZ"/>
    <property type="match status" value="2"/>
</dbReference>
<dbReference type="NCBIfam" id="TIGR00242">
    <property type="entry name" value="division/cell wall cluster transcriptional repressor MraZ"/>
    <property type="match status" value="1"/>
</dbReference>
<evidence type="ECO:0000256" key="5">
    <source>
        <dbReference type="ARBA" id="ARBA00023125"/>
    </source>
</evidence>
<accession>A0ABP7T4Q5</accession>
<evidence type="ECO:0000256" key="2">
    <source>
        <dbReference type="ARBA" id="ARBA00022490"/>
    </source>
</evidence>
<name>A0ABP7T4Q5_9BACT</name>
<evidence type="ECO:0000256" key="7">
    <source>
        <dbReference type="HAMAP-Rule" id="MF_01008"/>
    </source>
</evidence>
<evidence type="ECO:0000256" key="3">
    <source>
        <dbReference type="ARBA" id="ARBA00022737"/>
    </source>
</evidence>
<gene>
    <name evidence="7 9" type="primary">mraZ</name>
    <name evidence="9" type="ORF">GCM10022409_00250</name>
</gene>
<dbReference type="PANTHER" id="PTHR34701:SF1">
    <property type="entry name" value="TRANSCRIPTIONAL REGULATOR MRAZ"/>
    <property type="match status" value="1"/>
</dbReference>
<keyword evidence="5 7" id="KW-0238">DNA-binding</keyword>